<name>A0A7J0H809_9ERIC</name>
<evidence type="ECO:0000313" key="1">
    <source>
        <dbReference type="EMBL" id="GFZ18904.1"/>
    </source>
</evidence>
<reference evidence="1 2" key="1">
    <citation type="submission" date="2019-07" db="EMBL/GenBank/DDBJ databases">
        <title>De Novo Assembly of kiwifruit Actinidia rufa.</title>
        <authorList>
            <person name="Sugita-Konishi S."/>
            <person name="Sato K."/>
            <person name="Mori E."/>
            <person name="Abe Y."/>
            <person name="Kisaki G."/>
            <person name="Hamano K."/>
            <person name="Suezawa K."/>
            <person name="Otani M."/>
            <person name="Fukuda T."/>
            <person name="Manabe T."/>
            <person name="Gomi K."/>
            <person name="Tabuchi M."/>
            <person name="Akimitsu K."/>
            <person name="Kataoka I."/>
        </authorList>
    </citation>
    <scope>NUCLEOTIDE SEQUENCE [LARGE SCALE GENOMIC DNA]</scope>
    <source>
        <strain evidence="2">cv. Fuchu</strain>
    </source>
</reference>
<proteinExistence type="predicted"/>
<organism evidence="1 2">
    <name type="scientific">Actinidia rufa</name>
    <dbReference type="NCBI Taxonomy" id="165716"/>
    <lineage>
        <taxon>Eukaryota</taxon>
        <taxon>Viridiplantae</taxon>
        <taxon>Streptophyta</taxon>
        <taxon>Embryophyta</taxon>
        <taxon>Tracheophyta</taxon>
        <taxon>Spermatophyta</taxon>
        <taxon>Magnoliopsida</taxon>
        <taxon>eudicotyledons</taxon>
        <taxon>Gunneridae</taxon>
        <taxon>Pentapetalae</taxon>
        <taxon>asterids</taxon>
        <taxon>Ericales</taxon>
        <taxon>Actinidiaceae</taxon>
        <taxon>Actinidia</taxon>
    </lineage>
</organism>
<sequence>MNYCSKALLAMSTRHDPNISYPMPRVVSEYRTPSGRASVRTIIIPGLTSSRVRMLRKSSIWLGILESQCSAEEQCVIWTVDLGNNRLWKGPGTLVAWLVLTGPGKGFEESVEIVASVVVDEHLEF</sequence>
<dbReference type="EMBL" id="BJWL01000027">
    <property type="protein sequence ID" value="GFZ18904.1"/>
    <property type="molecule type" value="Genomic_DNA"/>
</dbReference>
<dbReference type="AlphaFoldDB" id="A0A7J0H809"/>
<evidence type="ECO:0000313" key="2">
    <source>
        <dbReference type="Proteomes" id="UP000585474"/>
    </source>
</evidence>
<dbReference type="Proteomes" id="UP000585474">
    <property type="component" value="Unassembled WGS sequence"/>
</dbReference>
<protein>
    <submittedName>
        <fullName evidence="1">Uncharacterized protein</fullName>
    </submittedName>
</protein>
<keyword evidence="2" id="KW-1185">Reference proteome</keyword>
<accession>A0A7J0H809</accession>
<gene>
    <name evidence="1" type="ORF">Acr_27g0006430</name>
</gene>
<comment type="caution">
    <text evidence="1">The sequence shown here is derived from an EMBL/GenBank/DDBJ whole genome shotgun (WGS) entry which is preliminary data.</text>
</comment>